<dbReference type="SUPFAM" id="SSF56925">
    <property type="entry name" value="OMPA-like"/>
    <property type="match status" value="1"/>
</dbReference>
<evidence type="ECO:0000313" key="4">
    <source>
        <dbReference type="Proteomes" id="UP000245523"/>
    </source>
</evidence>
<evidence type="ECO:0000313" key="3">
    <source>
        <dbReference type="EMBL" id="PWK94143.1"/>
    </source>
</evidence>
<evidence type="ECO:0000256" key="1">
    <source>
        <dbReference type="SAM" id="MobiDB-lite"/>
    </source>
</evidence>
<evidence type="ECO:0008006" key="5">
    <source>
        <dbReference type="Google" id="ProtNLM"/>
    </source>
</evidence>
<dbReference type="Proteomes" id="UP000245523">
    <property type="component" value="Unassembled WGS sequence"/>
</dbReference>
<reference evidence="3 4" key="1">
    <citation type="submission" date="2018-05" db="EMBL/GenBank/DDBJ databases">
        <title>Animal gut microbial communities from fecal samples from Wisconsin, USA.</title>
        <authorList>
            <person name="Neumann A."/>
        </authorList>
    </citation>
    <scope>NUCLEOTIDE SEQUENCE [LARGE SCALE GENOMIC DNA]</scope>
    <source>
        <strain evidence="3 4">UWS4</strain>
    </source>
</reference>
<gene>
    <name evidence="3" type="ORF">B0H50_12324</name>
</gene>
<feature type="chain" id="PRO_5045462082" description="Outer membrane protein beta-barrel domain-containing protein" evidence="2">
    <location>
        <begin position="17"/>
        <end position="524"/>
    </location>
</feature>
<dbReference type="EMBL" id="QGHD01000023">
    <property type="protein sequence ID" value="PWK94143.1"/>
    <property type="molecule type" value="Genomic_DNA"/>
</dbReference>
<comment type="caution">
    <text evidence="3">The sequence shown here is derived from an EMBL/GenBank/DDBJ whole genome shotgun (WGS) entry which is preliminary data.</text>
</comment>
<feature type="region of interest" description="Disordered" evidence="1">
    <location>
        <begin position="465"/>
        <end position="524"/>
    </location>
</feature>
<evidence type="ECO:0000256" key="2">
    <source>
        <dbReference type="SAM" id="SignalP"/>
    </source>
</evidence>
<protein>
    <recommendedName>
        <fullName evidence="5">Outer membrane protein beta-barrel domain-containing protein</fullName>
    </recommendedName>
</protein>
<name>A0ABX5LJ08_9BACT</name>
<proteinExistence type="predicted"/>
<accession>A0ABX5LJ08</accession>
<feature type="signal peptide" evidence="2">
    <location>
        <begin position="1"/>
        <end position="16"/>
    </location>
</feature>
<organism evidence="3 4">
    <name type="scientific">Hallerella porci</name>
    <dbReference type="NCBI Taxonomy" id="1945871"/>
    <lineage>
        <taxon>Bacteria</taxon>
        <taxon>Pseudomonadati</taxon>
        <taxon>Fibrobacterota</taxon>
        <taxon>Fibrobacteria</taxon>
        <taxon>Fibrobacterales</taxon>
        <taxon>Fibrobacteraceae</taxon>
        <taxon>Hallerella</taxon>
    </lineage>
</organism>
<feature type="compositionally biased region" description="Basic residues" evidence="1">
    <location>
        <begin position="495"/>
        <end position="524"/>
    </location>
</feature>
<keyword evidence="2" id="KW-0732">Signal</keyword>
<dbReference type="InterPro" id="IPR011250">
    <property type="entry name" value="OMP/PagP_B-barrel"/>
</dbReference>
<feature type="compositionally biased region" description="Acidic residues" evidence="1">
    <location>
        <begin position="480"/>
        <end position="489"/>
    </location>
</feature>
<sequence length="524" mass="60041">MRKILLPLLAASLAFGADFERSNWHTQTFFQVEPYTPITFEGKGQLLNEKIDEDVYTVPMSLGFLFSPLFTPLFKADIPFTLWLGAQFGEFQFGEISSGADYTYNGAQSGSGNELSFMSFNPAGLAGFSVNLIGNLDLRILGGIGLQYYRFENKETATTKTHSETSLSYFVEGGLEYRIAEIFRDGDLKIGLHVKKAFNKIEDIKATPEYKSNTENLSIPGAYSGVEFTKVETKLPVRIGLEISLEFGRESRRDRRMRFALRDRDAQLRNNSEVKDTLSDWDCMAIERDYRFFLENGQLPDMSEKYTKAQFNDVLESYLAFCHPEDLATKEQLYSTLDSNKVQLKEYQVSQEDARYKQVMASNDPEMMEMFLQYYPNSAYRKDIEAKLQVVGDYQIFKKAQEANTFKSYLDYLSNFPQGQFRDEAEECIFRLVQESNREKDYQIYLKRFPDGRFVNEANAALQEMQAPATSAVESTPEPEQVEEPEEEEVQPKAKVSKSKKSKSKAKAKSKAKPKKKTSKKKKK</sequence>
<keyword evidence="4" id="KW-1185">Reference proteome</keyword>